<reference evidence="5 6" key="1">
    <citation type="submission" date="2016-03" db="EMBL/GenBank/DDBJ databases">
        <title>Deep-sea bacteria in the southern Pacific.</title>
        <authorList>
            <person name="Tang K."/>
        </authorList>
    </citation>
    <scope>NUCLEOTIDE SEQUENCE [LARGE SCALE GENOMIC DNA]</scope>
    <source>
        <strain evidence="5 6">JLT2016</strain>
    </source>
</reference>
<organism evidence="5 6">
    <name type="scientific">Salipiger profundus</name>
    <dbReference type="NCBI Taxonomy" id="1229727"/>
    <lineage>
        <taxon>Bacteria</taxon>
        <taxon>Pseudomonadati</taxon>
        <taxon>Pseudomonadota</taxon>
        <taxon>Alphaproteobacteria</taxon>
        <taxon>Rhodobacterales</taxon>
        <taxon>Roseobacteraceae</taxon>
        <taxon>Salipiger</taxon>
    </lineage>
</organism>
<name>A0A1U7D209_9RHOB</name>
<dbReference type="InterPro" id="IPR029063">
    <property type="entry name" value="SAM-dependent_MTases_sf"/>
</dbReference>
<dbReference type="GO" id="GO:0008168">
    <property type="term" value="F:methyltransferase activity"/>
    <property type="evidence" value="ECO:0007669"/>
    <property type="project" value="UniProtKB-KW"/>
</dbReference>
<evidence type="ECO:0000313" key="6">
    <source>
        <dbReference type="Proteomes" id="UP000186559"/>
    </source>
</evidence>
<sequence length="195" mass="20520">MTDPETLKVYAARARDYDALAPDAPHATLRAFLAALTKGARVLDLGCGPGRDAGHMAAAGMIVDACDASPEMVALAAARPGVSARQASFDDLEARAAYDGIWASFSLLHAPRAAMPLHLAAIARALKPGGLLGLTLKEGTGESRDRLGRFYTYYTEDELRALLGAARLEVAQVTRGESRGLDGTTSQWISVSAHA</sequence>
<keyword evidence="2 5" id="KW-0808">Transferase</keyword>
<evidence type="ECO:0000256" key="2">
    <source>
        <dbReference type="ARBA" id="ARBA00022679"/>
    </source>
</evidence>
<evidence type="ECO:0000256" key="1">
    <source>
        <dbReference type="ARBA" id="ARBA00022603"/>
    </source>
</evidence>
<dbReference type="CDD" id="cd02440">
    <property type="entry name" value="AdoMet_MTases"/>
    <property type="match status" value="1"/>
</dbReference>
<dbReference type="InterPro" id="IPR041698">
    <property type="entry name" value="Methyltransf_25"/>
</dbReference>
<keyword evidence="3" id="KW-0949">S-adenosyl-L-methionine</keyword>
<dbReference type="Gene3D" id="3.40.50.150">
    <property type="entry name" value="Vaccinia Virus protein VP39"/>
    <property type="match status" value="1"/>
</dbReference>
<accession>A0A1U7D209</accession>
<dbReference type="PANTHER" id="PTHR43464:SF19">
    <property type="entry name" value="UBIQUINONE BIOSYNTHESIS O-METHYLTRANSFERASE, MITOCHONDRIAL"/>
    <property type="match status" value="1"/>
</dbReference>
<gene>
    <name evidence="5" type="ORF">Ga0080559_TMP1347</name>
</gene>
<dbReference type="Pfam" id="PF13649">
    <property type="entry name" value="Methyltransf_25"/>
    <property type="match status" value="1"/>
</dbReference>
<dbReference type="KEGG" id="tpro:Ga0080559_TMP1347"/>
<proteinExistence type="predicted"/>
<evidence type="ECO:0000259" key="4">
    <source>
        <dbReference type="Pfam" id="PF13649"/>
    </source>
</evidence>
<keyword evidence="1 5" id="KW-0489">Methyltransferase</keyword>
<dbReference type="SUPFAM" id="SSF53335">
    <property type="entry name" value="S-adenosyl-L-methionine-dependent methyltransferases"/>
    <property type="match status" value="1"/>
</dbReference>
<protein>
    <submittedName>
        <fullName evidence="5">Methyltransferase domain-containing protein</fullName>
    </submittedName>
</protein>
<dbReference type="RefSeq" id="WP_076622599.1">
    <property type="nucleotide sequence ID" value="NZ_BMEW01000003.1"/>
</dbReference>
<dbReference type="EMBL" id="CP014796">
    <property type="protein sequence ID" value="APX22143.1"/>
    <property type="molecule type" value="Genomic_DNA"/>
</dbReference>
<evidence type="ECO:0000256" key="3">
    <source>
        <dbReference type="ARBA" id="ARBA00022691"/>
    </source>
</evidence>
<dbReference type="Proteomes" id="UP000186559">
    <property type="component" value="Chromosome"/>
</dbReference>
<dbReference type="AlphaFoldDB" id="A0A1U7D209"/>
<dbReference type="GO" id="GO:0032259">
    <property type="term" value="P:methylation"/>
    <property type="evidence" value="ECO:0007669"/>
    <property type="project" value="UniProtKB-KW"/>
</dbReference>
<keyword evidence="6" id="KW-1185">Reference proteome</keyword>
<dbReference type="PANTHER" id="PTHR43464">
    <property type="entry name" value="METHYLTRANSFERASE"/>
    <property type="match status" value="1"/>
</dbReference>
<feature type="domain" description="Methyltransferase" evidence="4">
    <location>
        <begin position="42"/>
        <end position="130"/>
    </location>
</feature>
<dbReference type="STRING" id="1229727.Ga0080559_TMP1347"/>
<evidence type="ECO:0000313" key="5">
    <source>
        <dbReference type="EMBL" id="APX22143.1"/>
    </source>
</evidence>
<dbReference type="OrthoDB" id="9804312at2"/>